<keyword evidence="3 6" id="KW-0347">Helicase</keyword>
<dbReference type="RefSeq" id="WP_379229745.1">
    <property type="nucleotide sequence ID" value="NZ_JBHSTE010000001.1"/>
</dbReference>
<dbReference type="Gene3D" id="3.40.50.300">
    <property type="entry name" value="P-loop containing nucleotide triphosphate hydrolases"/>
    <property type="match status" value="1"/>
</dbReference>
<evidence type="ECO:0000256" key="3">
    <source>
        <dbReference type="ARBA" id="ARBA00022806"/>
    </source>
</evidence>
<dbReference type="SUPFAM" id="SSF52540">
    <property type="entry name" value="P-loop containing nucleoside triphosphate hydrolases"/>
    <property type="match status" value="1"/>
</dbReference>
<dbReference type="PROSITE" id="PS51198">
    <property type="entry name" value="UVRD_HELICASE_ATP_BIND"/>
    <property type="match status" value="1"/>
</dbReference>
<dbReference type="PANTHER" id="PTHR11070:SF2">
    <property type="entry name" value="ATP-DEPENDENT DNA HELICASE SRS2"/>
    <property type="match status" value="1"/>
</dbReference>
<dbReference type="Gene3D" id="1.10.10.160">
    <property type="match status" value="1"/>
</dbReference>
<name>A0ABW1UXT3_9BACL</name>
<dbReference type="InterPro" id="IPR013986">
    <property type="entry name" value="DExx_box_DNA_helicase_dom_sf"/>
</dbReference>
<keyword evidence="5" id="KW-0238">DNA-binding</keyword>
<evidence type="ECO:0000256" key="5">
    <source>
        <dbReference type="ARBA" id="ARBA00023125"/>
    </source>
</evidence>
<dbReference type="InterPro" id="IPR014016">
    <property type="entry name" value="UvrD-like_ATP-bd"/>
</dbReference>
<evidence type="ECO:0000259" key="7">
    <source>
        <dbReference type="PROSITE" id="PS51198"/>
    </source>
</evidence>
<dbReference type="Proteomes" id="UP001596233">
    <property type="component" value="Unassembled WGS sequence"/>
</dbReference>
<keyword evidence="2 6" id="KW-0378">Hydrolase</keyword>
<accession>A0ABW1UXT3</accession>
<dbReference type="EMBL" id="JBHSTE010000001">
    <property type="protein sequence ID" value="MFC6330994.1"/>
    <property type="molecule type" value="Genomic_DNA"/>
</dbReference>
<evidence type="ECO:0000313" key="8">
    <source>
        <dbReference type="EMBL" id="MFC6330994.1"/>
    </source>
</evidence>
<gene>
    <name evidence="8" type="ORF">ACFP56_00035</name>
</gene>
<organism evidence="8 9">
    <name type="scientific">Paenibacillus septentrionalis</name>
    <dbReference type="NCBI Taxonomy" id="429342"/>
    <lineage>
        <taxon>Bacteria</taxon>
        <taxon>Bacillati</taxon>
        <taxon>Bacillota</taxon>
        <taxon>Bacilli</taxon>
        <taxon>Bacillales</taxon>
        <taxon>Paenibacillaceae</taxon>
        <taxon>Paenibacillus</taxon>
    </lineage>
</organism>
<sequence length="638" mass="73624">MLINELNRINVESALLGAGRNFSDEQIAVINSDKSINIMACPGSGKTTVLTAKIALLLEKIINERVEKGICIITHTNVAVEEIINSLAKLGISNVSYPHFIGTIHDFFNTFFSLKAYNLYTNKDKYYLMENDEYKAYFSKFFERNKPTFWSVNTPVSAVDRTEIKIDDKNNLTIISKKRDGSNYHKSVPVTFHQMFNKGFIRHSDTIQLAHWYIRKNKEAIKNAFQSRFKYMFIDEAQDTSIEQFDSLKMLTDDSEIICQWYGDSYQALYSLYGKEDAWMPSLENTLQINYSNRFGENIAKVLRTTCIEEYKVLKANNSINSFSPHLFIYNDHNKKEILKVYSLIVSELKRKLSSNQVKGKVAAVCHHHDSLEGYYDTYQRTKSNKPLQSELQALTSVYNRVLTDDLRLNDDQDPSLPKKHLKNLTAFLNDNYLSEYIEIKSYLSQWVMSIKTSIDDEAIKNSIFTSHNNLIKKILNKSYEAEIDISNMETIRFKIINILESNNINELSQNIFQDNTSNIEVELNTIHGVKGETHFSTLLLESIRDDISDIQQIINFLTGRYIPELIDIEPLIRDTLKLAYVALSRPRYFAGVAIHENNILKEDIANAEKFGWEIVRINDYHDIGGHPIHNALLPIKQ</sequence>
<comment type="caution">
    <text evidence="8">The sequence shown here is derived from an EMBL/GenBank/DDBJ whole genome shotgun (WGS) entry which is preliminary data.</text>
</comment>
<dbReference type="InterPro" id="IPR000212">
    <property type="entry name" value="DNA_helicase_UvrD/REP"/>
</dbReference>
<keyword evidence="1 6" id="KW-0547">Nucleotide-binding</keyword>
<dbReference type="Pfam" id="PF00580">
    <property type="entry name" value="UvrD-helicase"/>
    <property type="match status" value="1"/>
</dbReference>
<dbReference type="PANTHER" id="PTHR11070">
    <property type="entry name" value="UVRD / RECB / PCRA DNA HELICASE FAMILY MEMBER"/>
    <property type="match status" value="1"/>
</dbReference>
<keyword evidence="9" id="KW-1185">Reference proteome</keyword>
<evidence type="ECO:0000256" key="6">
    <source>
        <dbReference type="PROSITE-ProRule" id="PRU00560"/>
    </source>
</evidence>
<feature type="domain" description="UvrD-like helicase ATP-binding" evidence="7">
    <location>
        <begin position="19"/>
        <end position="323"/>
    </location>
</feature>
<evidence type="ECO:0000256" key="2">
    <source>
        <dbReference type="ARBA" id="ARBA00022801"/>
    </source>
</evidence>
<feature type="binding site" evidence="6">
    <location>
        <begin position="40"/>
        <end position="47"/>
    </location>
    <ligand>
        <name>ATP</name>
        <dbReference type="ChEBI" id="CHEBI:30616"/>
    </ligand>
</feature>
<proteinExistence type="predicted"/>
<evidence type="ECO:0000256" key="4">
    <source>
        <dbReference type="ARBA" id="ARBA00022840"/>
    </source>
</evidence>
<protein>
    <submittedName>
        <fullName evidence="8">UvrD-helicase domain-containing protein</fullName>
    </submittedName>
</protein>
<evidence type="ECO:0000313" key="9">
    <source>
        <dbReference type="Proteomes" id="UP001596233"/>
    </source>
</evidence>
<keyword evidence="4 6" id="KW-0067">ATP-binding</keyword>
<dbReference type="InterPro" id="IPR027417">
    <property type="entry name" value="P-loop_NTPase"/>
</dbReference>
<reference evidence="9" key="1">
    <citation type="journal article" date="2019" name="Int. J. Syst. Evol. Microbiol.">
        <title>The Global Catalogue of Microorganisms (GCM) 10K type strain sequencing project: providing services to taxonomists for standard genome sequencing and annotation.</title>
        <authorList>
            <consortium name="The Broad Institute Genomics Platform"/>
            <consortium name="The Broad Institute Genome Sequencing Center for Infectious Disease"/>
            <person name="Wu L."/>
            <person name="Ma J."/>
        </authorList>
    </citation>
    <scope>NUCLEOTIDE SEQUENCE [LARGE SCALE GENOMIC DNA]</scope>
    <source>
        <strain evidence="9">PCU 280</strain>
    </source>
</reference>
<evidence type="ECO:0000256" key="1">
    <source>
        <dbReference type="ARBA" id="ARBA00022741"/>
    </source>
</evidence>